<evidence type="ECO:0000313" key="2">
    <source>
        <dbReference type="Proteomes" id="UP000053411"/>
    </source>
</evidence>
<keyword evidence="2" id="KW-1185">Reference proteome</keyword>
<dbReference type="RefSeq" id="XP_016632227.1">
    <property type="nucleotide sequence ID" value="XM_016776685.1"/>
</dbReference>
<reference evidence="1 2" key="1">
    <citation type="submission" date="2015-01" db="EMBL/GenBank/DDBJ databases">
        <title>The Genome Sequence of Fonsecaea multimorphosa CBS 102226.</title>
        <authorList>
            <consortium name="The Broad Institute Genomics Platform"/>
            <person name="Cuomo C."/>
            <person name="de Hoog S."/>
            <person name="Gorbushina A."/>
            <person name="Stielow B."/>
            <person name="Teixiera M."/>
            <person name="Abouelleil A."/>
            <person name="Chapman S.B."/>
            <person name="Priest M."/>
            <person name="Young S.K."/>
            <person name="Wortman J."/>
            <person name="Nusbaum C."/>
            <person name="Birren B."/>
        </authorList>
    </citation>
    <scope>NUCLEOTIDE SEQUENCE [LARGE SCALE GENOMIC DNA]</scope>
    <source>
        <strain evidence="1 2">CBS 102226</strain>
    </source>
</reference>
<dbReference type="EMBL" id="KN848072">
    <property type="protein sequence ID" value="KIX98104.1"/>
    <property type="molecule type" value="Genomic_DNA"/>
</dbReference>
<proteinExistence type="predicted"/>
<accession>A0A0D2K4K8</accession>
<evidence type="ECO:0000313" key="1">
    <source>
        <dbReference type="EMBL" id="KIX98104.1"/>
    </source>
</evidence>
<dbReference type="VEuPathDB" id="FungiDB:Z520_06184"/>
<name>A0A0D2K4K8_9EURO</name>
<dbReference type="Proteomes" id="UP000053411">
    <property type="component" value="Unassembled WGS sequence"/>
</dbReference>
<sequence>MSINAESRIEAVGTTKLVECKYPEFVYIDLELTDLPWLAVSEKEDGTGKDNSTVILIPTPTTNPNDPLNWPLWRKSWLSAVTLFWCFMINAS</sequence>
<organism evidence="1 2">
    <name type="scientific">Fonsecaea multimorphosa CBS 102226</name>
    <dbReference type="NCBI Taxonomy" id="1442371"/>
    <lineage>
        <taxon>Eukaryota</taxon>
        <taxon>Fungi</taxon>
        <taxon>Dikarya</taxon>
        <taxon>Ascomycota</taxon>
        <taxon>Pezizomycotina</taxon>
        <taxon>Eurotiomycetes</taxon>
        <taxon>Chaetothyriomycetidae</taxon>
        <taxon>Chaetothyriales</taxon>
        <taxon>Herpotrichiellaceae</taxon>
        <taxon>Fonsecaea</taxon>
    </lineage>
</organism>
<gene>
    <name evidence="1" type="ORF">Z520_06184</name>
</gene>
<dbReference type="AlphaFoldDB" id="A0A0D2K4K8"/>
<protein>
    <submittedName>
        <fullName evidence="1">Uncharacterized protein</fullName>
    </submittedName>
</protein>
<dbReference type="GeneID" id="27711930"/>